<dbReference type="AlphaFoldDB" id="A0A6G0IA56"/>
<dbReference type="PROSITE" id="PS50994">
    <property type="entry name" value="INTEGRASE"/>
    <property type="match status" value="1"/>
</dbReference>
<dbReference type="InterPro" id="IPR050951">
    <property type="entry name" value="Retrovirus_Pol_polyprotein"/>
</dbReference>
<evidence type="ECO:0000313" key="2">
    <source>
        <dbReference type="EMBL" id="KAE8288304.1"/>
    </source>
</evidence>
<protein>
    <recommendedName>
        <fullName evidence="1">Integrase catalytic domain-containing protein</fullName>
    </recommendedName>
</protein>
<name>A0A6G0IA56_LARCR</name>
<dbReference type="PANTHER" id="PTHR37984">
    <property type="entry name" value="PROTEIN CBG26694"/>
    <property type="match status" value="1"/>
</dbReference>
<feature type="domain" description="Integrase catalytic" evidence="1">
    <location>
        <begin position="30"/>
        <end position="194"/>
    </location>
</feature>
<dbReference type="EMBL" id="REGW02000012">
    <property type="protein sequence ID" value="KAE8288304.1"/>
    <property type="molecule type" value="Genomic_DNA"/>
</dbReference>
<proteinExistence type="predicted"/>
<keyword evidence="3" id="KW-1185">Reference proteome</keyword>
<dbReference type="InterPro" id="IPR001584">
    <property type="entry name" value="Integrase_cat-core"/>
</dbReference>
<dbReference type="InterPro" id="IPR036397">
    <property type="entry name" value="RNaseH_sf"/>
</dbReference>
<dbReference type="InterPro" id="IPR012337">
    <property type="entry name" value="RNaseH-like_sf"/>
</dbReference>
<accession>A0A6G0IA56</accession>
<comment type="caution">
    <text evidence="2">The sequence shown here is derived from an EMBL/GenBank/DDBJ whole genome shotgun (WGS) entry which is preliminary data.</text>
</comment>
<sequence length="241" mass="27631">MAQYLIKTCEQCTKFNARPTVRPEPGRYPLETKPGREIIIDYTDMIDLVRRYRYVLMCVDSYTGWPEACPTKKEDGKSVIKFLVNQYIPRHGFPGKIRSENGTYFKNQDLQQVEVMLGLKHSFGTVYHPQVERINQMVKSKLAKICAQTKLNYVDVLPLVLMSIRSSVNQSTGFTLHELQTGRAFPGPYSKLPLMRSDDQNLTSKVYFHELQGLVSVFSKQVKAQQESATKTALPEPEWVC</sequence>
<dbReference type="PANTHER" id="PTHR37984:SF5">
    <property type="entry name" value="PROTEIN NYNRIN-LIKE"/>
    <property type="match status" value="1"/>
</dbReference>
<dbReference type="GO" id="GO:0003676">
    <property type="term" value="F:nucleic acid binding"/>
    <property type="evidence" value="ECO:0007669"/>
    <property type="project" value="InterPro"/>
</dbReference>
<gene>
    <name evidence="2" type="ORF">D5F01_LYC12169</name>
</gene>
<evidence type="ECO:0000313" key="3">
    <source>
        <dbReference type="Proteomes" id="UP000424527"/>
    </source>
</evidence>
<dbReference type="SUPFAM" id="SSF53098">
    <property type="entry name" value="Ribonuclease H-like"/>
    <property type="match status" value="1"/>
</dbReference>
<dbReference type="Pfam" id="PF00665">
    <property type="entry name" value="rve"/>
    <property type="match status" value="1"/>
</dbReference>
<dbReference type="Proteomes" id="UP000424527">
    <property type="component" value="Unassembled WGS sequence"/>
</dbReference>
<reference evidence="2 3" key="1">
    <citation type="submission" date="2019-07" db="EMBL/GenBank/DDBJ databases">
        <title>Chromosome genome assembly for large yellow croaker.</title>
        <authorList>
            <person name="Xiao S."/>
        </authorList>
    </citation>
    <scope>NUCLEOTIDE SEQUENCE [LARGE SCALE GENOMIC DNA]</scope>
    <source>
        <strain evidence="2">JMULYC20181020</strain>
        <tissue evidence="2">Muscle</tissue>
    </source>
</reference>
<organism evidence="2 3">
    <name type="scientific">Larimichthys crocea</name>
    <name type="common">Large yellow croaker</name>
    <name type="synonym">Pseudosciaena crocea</name>
    <dbReference type="NCBI Taxonomy" id="215358"/>
    <lineage>
        <taxon>Eukaryota</taxon>
        <taxon>Metazoa</taxon>
        <taxon>Chordata</taxon>
        <taxon>Craniata</taxon>
        <taxon>Vertebrata</taxon>
        <taxon>Euteleostomi</taxon>
        <taxon>Actinopterygii</taxon>
        <taxon>Neopterygii</taxon>
        <taxon>Teleostei</taxon>
        <taxon>Neoteleostei</taxon>
        <taxon>Acanthomorphata</taxon>
        <taxon>Eupercaria</taxon>
        <taxon>Sciaenidae</taxon>
        <taxon>Larimichthys</taxon>
    </lineage>
</organism>
<dbReference type="GO" id="GO:0015074">
    <property type="term" value="P:DNA integration"/>
    <property type="evidence" value="ECO:0007669"/>
    <property type="project" value="InterPro"/>
</dbReference>
<evidence type="ECO:0000259" key="1">
    <source>
        <dbReference type="PROSITE" id="PS50994"/>
    </source>
</evidence>
<dbReference type="Gene3D" id="3.30.420.10">
    <property type="entry name" value="Ribonuclease H-like superfamily/Ribonuclease H"/>
    <property type="match status" value="1"/>
</dbReference>